<proteinExistence type="predicted"/>
<dbReference type="SUPFAM" id="SSF46955">
    <property type="entry name" value="Putative DNA-binding domain"/>
    <property type="match status" value="1"/>
</dbReference>
<name>A0A6L6QC91_9BURK</name>
<dbReference type="InterPro" id="IPR009061">
    <property type="entry name" value="DNA-bd_dom_put_sf"/>
</dbReference>
<evidence type="ECO:0000256" key="1">
    <source>
        <dbReference type="ARBA" id="ARBA00023015"/>
    </source>
</evidence>
<sequence length="136" mass="15036">MKIGELAKQTGLAASAIRFYESKGLLKVGSRQSNGYREYPEDAVTILRVITDAQHAGFSLEEISQLLPDDASSWKHDELIAALRKKIADIEALEERLARSKAELKSLVHLIDSKPAGVDCKENAERVMASMAARKR</sequence>
<accession>A0A6L6QC91</accession>
<dbReference type="InterPro" id="IPR000551">
    <property type="entry name" value="MerR-type_HTH_dom"/>
</dbReference>
<dbReference type="PRINTS" id="PR00040">
    <property type="entry name" value="HTHMERR"/>
</dbReference>
<dbReference type="PROSITE" id="PS50937">
    <property type="entry name" value="HTH_MERR_2"/>
    <property type="match status" value="1"/>
</dbReference>
<keyword evidence="3" id="KW-0804">Transcription</keyword>
<dbReference type="AlphaFoldDB" id="A0A6L6QC91"/>
<dbReference type="Gene3D" id="1.10.1660.10">
    <property type="match status" value="1"/>
</dbReference>
<dbReference type="InterPro" id="IPR047057">
    <property type="entry name" value="MerR_fam"/>
</dbReference>
<organism evidence="6 7">
    <name type="scientific">Massilia eburnea</name>
    <dbReference type="NCBI Taxonomy" id="1776165"/>
    <lineage>
        <taxon>Bacteria</taxon>
        <taxon>Pseudomonadati</taxon>
        <taxon>Pseudomonadota</taxon>
        <taxon>Betaproteobacteria</taxon>
        <taxon>Burkholderiales</taxon>
        <taxon>Oxalobacteraceae</taxon>
        <taxon>Telluria group</taxon>
        <taxon>Massilia</taxon>
    </lineage>
</organism>
<protein>
    <submittedName>
        <fullName evidence="6">MerR family transcriptional regulator</fullName>
    </submittedName>
</protein>
<reference evidence="6 7" key="1">
    <citation type="submission" date="2019-11" db="EMBL/GenBank/DDBJ databases">
        <title>Type strains purchased from KCTC, JCM and DSMZ.</title>
        <authorList>
            <person name="Lu H."/>
        </authorList>
    </citation>
    <scope>NUCLEOTIDE SEQUENCE [LARGE SCALE GENOMIC DNA]</scope>
    <source>
        <strain evidence="6 7">JCM 31587</strain>
    </source>
</reference>
<dbReference type="SMART" id="SM00422">
    <property type="entry name" value="HTH_MERR"/>
    <property type="match status" value="1"/>
</dbReference>
<keyword evidence="4" id="KW-0175">Coiled coil</keyword>
<comment type="caution">
    <text evidence="6">The sequence shown here is derived from an EMBL/GenBank/DDBJ whole genome shotgun (WGS) entry which is preliminary data.</text>
</comment>
<evidence type="ECO:0000256" key="3">
    <source>
        <dbReference type="ARBA" id="ARBA00023163"/>
    </source>
</evidence>
<feature type="coiled-coil region" evidence="4">
    <location>
        <begin position="76"/>
        <end position="110"/>
    </location>
</feature>
<dbReference type="PANTHER" id="PTHR30204">
    <property type="entry name" value="REDOX-CYCLING DRUG-SENSING TRANSCRIPTIONAL ACTIVATOR SOXR"/>
    <property type="match status" value="1"/>
</dbReference>
<keyword evidence="1" id="KW-0805">Transcription regulation</keyword>
<evidence type="ECO:0000313" key="7">
    <source>
        <dbReference type="Proteomes" id="UP000472320"/>
    </source>
</evidence>
<dbReference type="GO" id="GO:0003700">
    <property type="term" value="F:DNA-binding transcription factor activity"/>
    <property type="evidence" value="ECO:0007669"/>
    <property type="project" value="InterPro"/>
</dbReference>
<dbReference type="PANTHER" id="PTHR30204:SF94">
    <property type="entry name" value="HEAVY METAL-DEPENDENT TRANSCRIPTIONAL REGULATOR HI_0293-RELATED"/>
    <property type="match status" value="1"/>
</dbReference>
<dbReference type="EMBL" id="WNKX01000001">
    <property type="protein sequence ID" value="MTW09396.1"/>
    <property type="molecule type" value="Genomic_DNA"/>
</dbReference>
<evidence type="ECO:0000256" key="4">
    <source>
        <dbReference type="SAM" id="Coils"/>
    </source>
</evidence>
<keyword evidence="2" id="KW-0238">DNA-binding</keyword>
<dbReference type="Proteomes" id="UP000472320">
    <property type="component" value="Unassembled WGS sequence"/>
</dbReference>
<evidence type="ECO:0000256" key="2">
    <source>
        <dbReference type="ARBA" id="ARBA00023125"/>
    </source>
</evidence>
<keyword evidence="7" id="KW-1185">Reference proteome</keyword>
<dbReference type="OrthoDB" id="5297305at2"/>
<dbReference type="PROSITE" id="PS00552">
    <property type="entry name" value="HTH_MERR_1"/>
    <property type="match status" value="1"/>
</dbReference>
<evidence type="ECO:0000313" key="6">
    <source>
        <dbReference type="EMBL" id="MTW09396.1"/>
    </source>
</evidence>
<feature type="domain" description="HTH merR-type" evidence="5">
    <location>
        <begin position="1"/>
        <end position="69"/>
    </location>
</feature>
<dbReference type="GO" id="GO:0003677">
    <property type="term" value="F:DNA binding"/>
    <property type="evidence" value="ECO:0007669"/>
    <property type="project" value="UniProtKB-KW"/>
</dbReference>
<gene>
    <name evidence="6" type="ORF">GM658_02180</name>
</gene>
<dbReference type="Pfam" id="PF13411">
    <property type="entry name" value="MerR_1"/>
    <property type="match status" value="1"/>
</dbReference>
<evidence type="ECO:0000259" key="5">
    <source>
        <dbReference type="PROSITE" id="PS50937"/>
    </source>
</evidence>